<feature type="compositionally biased region" description="Basic and acidic residues" evidence="1">
    <location>
        <begin position="7"/>
        <end position="21"/>
    </location>
</feature>
<dbReference type="SMART" id="SM00470">
    <property type="entry name" value="ParB"/>
    <property type="match status" value="1"/>
</dbReference>
<dbReference type="STRING" id="282197.SAMN04488517_1166"/>
<dbReference type="Pfam" id="PF02195">
    <property type="entry name" value="ParB_N"/>
    <property type="match status" value="1"/>
</dbReference>
<reference evidence="3 4" key="1">
    <citation type="submission" date="2015-07" db="EMBL/GenBank/DDBJ databases">
        <authorList>
            <person name="Noorani M."/>
        </authorList>
    </citation>
    <scope>NUCLEOTIDE SEQUENCE [LARGE SCALE GENOMIC DNA]</scope>
    <source>
        <strain evidence="3 4">CECT 5088</strain>
    </source>
</reference>
<evidence type="ECO:0000259" key="2">
    <source>
        <dbReference type="SMART" id="SM00470"/>
    </source>
</evidence>
<organism evidence="3 4">
    <name type="scientific">Jannaschia rubra</name>
    <dbReference type="NCBI Taxonomy" id="282197"/>
    <lineage>
        <taxon>Bacteria</taxon>
        <taxon>Pseudomonadati</taxon>
        <taxon>Pseudomonadota</taxon>
        <taxon>Alphaproteobacteria</taxon>
        <taxon>Rhodobacterales</taxon>
        <taxon>Roseobacteraceae</taxon>
        <taxon>Jannaschia</taxon>
    </lineage>
</organism>
<dbReference type="RefSeq" id="WP_055682590.1">
    <property type="nucleotide sequence ID" value="NZ_CXPG01000019.1"/>
</dbReference>
<feature type="compositionally biased region" description="Low complexity" evidence="1">
    <location>
        <begin position="30"/>
        <end position="41"/>
    </location>
</feature>
<dbReference type="AlphaFoldDB" id="A0A0M6XSC2"/>
<dbReference type="InterPro" id="IPR036086">
    <property type="entry name" value="ParB/Sulfiredoxin_sf"/>
</dbReference>
<feature type="region of interest" description="Disordered" evidence="1">
    <location>
        <begin position="1"/>
        <end position="41"/>
    </location>
</feature>
<accession>A0A0M6XSC2</accession>
<dbReference type="Proteomes" id="UP000048908">
    <property type="component" value="Unassembled WGS sequence"/>
</dbReference>
<dbReference type="CDD" id="cd16405">
    <property type="entry name" value="RepB_like_N"/>
    <property type="match status" value="1"/>
</dbReference>
<dbReference type="InterPro" id="IPR037972">
    <property type="entry name" value="RepB_N"/>
</dbReference>
<proteinExistence type="predicted"/>
<protein>
    <submittedName>
        <fullName evidence="3">Plasmid partitioning protein RepB</fullName>
    </submittedName>
</protein>
<gene>
    <name evidence="3" type="ORF">JAN5088_01923</name>
</gene>
<feature type="domain" description="ParB-like N-terminal" evidence="2">
    <location>
        <begin position="74"/>
        <end position="177"/>
    </location>
</feature>
<keyword evidence="4" id="KW-1185">Reference proteome</keyword>
<dbReference type="SUPFAM" id="SSF110849">
    <property type="entry name" value="ParB/Sulfiredoxin"/>
    <property type="match status" value="1"/>
</dbReference>
<dbReference type="OrthoDB" id="7812516at2"/>
<evidence type="ECO:0000256" key="1">
    <source>
        <dbReference type="SAM" id="MobiDB-lite"/>
    </source>
</evidence>
<evidence type="ECO:0000313" key="3">
    <source>
        <dbReference type="EMBL" id="CTQ33143.1"/>
    </source>
</evidence>
<dbReference type="Gene3D" id="3.90.1530.30">
    <property type="match status" value="1"/>
</dbReference>
<evidence type="ECO:0000313" key="4">
    <source>
        <dbReference type="Proteomes" id="UP000048908"/>
    </source>
</evidence>
<sequence>MAKRRRLDIARHPVPETKEARPGTGGPGLSQGAAAAPAHAPPVAQVSGQAAGSAALEEMAAFITTARAEGRLLVSLPVGRIEAGYMHRDRLMPAEADEDMQALMASLRARGQQVPIDVVKLNSAPTEAYGLVSGLRRLTALRALWAETKDPAFSRIKARLVAPNDLPAAYVSMVEENEIRAPISFYERARIAIKAVEVGAFPDLRAALRGMYANVSRAKRSKIGSFAVLVEALDGALRFPAALPERRGLALARALEGDAALGPRLRAALAAARPDTPEAEAAALDAALRPDRAAPEPASAPRGAVEIAREDGRLILSGPGVDDAFHADLATWIAGRG</sequence>
<name>A0A0M6XSC2_9RHOB</name>
<dbReference type="EMBL" id="CXPG01000019">
    <property type="protein sequence ID" value="CTQ33143.1"/>
    <property type="molecule type" value="Genomic_DNA"/>
</dbReference>
<dbReference type="InterPro" id="IPR003115">
    <property type="entry name" value="ParB_N"/>
</dbReference>